<evidence type="ECO:0000313" key="1">
    <source>
        <dbReference type="EnsemblPlants" id="QL03p049659:mrna"/>
    </source>
</evidence>
<proteinExistence type="predicted"/>
<dbReference type="Pfam" id="PF07207">
    <property type="entry name" value="Lir1"/>
    <property type="match status" value="1"/>
</dbReference>
<reference evidence="1" key="2">
    <citation type="submission" date="2021-01" db="UniProtKB">
        <authorList>
            <consortium name="EnsemblPlants"/>
        </authorList>
    </citation>
    <scope>IDENTIFICATION</scope>
</reference>
<name>A0A7N2L974_QUELO</name>
<dbReference type="AlphaFoldDB" id="A0A7N2L974"/>
<dbReference type="InterPro" id="IPR009856">
    <property type="entry name" value="Lir1"/>
</dbReference>
<evidence type="ECO:0000313" key="2">
    <source>
        <dbReference type="Proteomes" id="UP000594261"/>
    </source>
</evidence>
<dbReference type="EMBL" id="LRBV02000003">
    <property type="status" value="NOT_ANNOTATED_CDS"/>
    <property type="molecule type" value="Genomic_DNA"/>
</dbReference>
<keyword evidence="2" id="KW-1185">Reference proteome</keyword>
<organism evidence="1 2">
    <name type="scientific">Quercus lobata</name>
    <name type="common">Valley oak</name>
    <dbReference type="NCBI Taxonomy" id="97700"/>
    <lineage>
        <taxon>Eukaryota</taxon>
        <taxon>Viridiplantae</taxon>
        <taxon>Streptophyta</taxon>
        <taxon>Embryophyta</taxon>
        <taxon>Tracheophyta</taxon>
        <taxon>Spermatophyta</taxon>
        <taxon>Magnoliopsida</taxon>
        <taxon>eudicotyledons</taxon>
        <taxon>Gunneridae</taxon>
        <taxon>Pentapetalae</taxon>
        <taxon>rosids</taxon>
        <taxon>fabids</taxon>
        <taxon>Fagales</taxon>
        <taxon>Fagaceae</taxon>
        <taxon>Quercus</taxon>
    </lineage>
</organism>
<dbReference type="GO" id="GO:0009507">
    <property type="term" value="C:chloroplast"/>
    <property type="evidence" value="ECO:0007669"/>
    <property type="project" value="InterPro"/>
</dbReference>
<protein>
    <submittedName>
        <fullName evidence="1">Uncharacterized protein</fullName>
    </submittedName>
</protein>
<dbReference type="EnsemblPlants" id="QL03p049659:mrna">
    <property type="protein sequence ID" value="QL03p049659:mrna"/>
    <property type="gene ID" value="QL03p049659"/>
</dbReference>
<accession>A0A7N2L974</accession>
<dbReference type="InParanoid" id="A0A7N2L974"/>
<reference evidence="1 2" key="1">
    <citation type="journal article" date="2016" name="G3 (Bethesda)">
        <title>First Draft Assembly and Annotation of the Genome of a California Endemic Oak Quercus lobata Nee (Fagaceae).</title>
        <authorList>
            <person name="Sork V.L."/>
            <person name="Fitz-Gibbon S.T."/>
            <person name="Puiu D."/>
            <person name="Crepeau M."/>
            <person name="Gugger P.F."/>
            <person name="Sherman R."/>
            <person name="Stevens K."/>
            <person name="Langley C.H."/>
            <person name="Pellegrini M."/>
            <person name="Salzberg S.L."/>
        </authorList>
    </citation>
    <scope>NUCLEOTIDE SEQUENCE [LARGE SCALE GENOMIC DNA]</scope>
    <source>
        <strain evidence="1 2">cv. SW786</strain>
    </source>
</reference>
<sequence>MYPEVKIKPEVKYKTANTSSEAVEREYFEHNEPKKRNKLPFLKEVSKIQQLPQEMYHVGGMQQNSS</sequence>
<dbReference type="Gramene" id="QL03p049659:mrna">
    <property type="protein sequence ID" value="QL03p049659:mrna"/>
    <property type="gene ID" value="QL03p049659"/>
</dbReference>
<dbReference type="Proteomes" id="UP000594261">
    <property type="component" value="Chromosome 3"/>
</dbReference>